<evidence type="ECO:0000313" key="2">
    <source>
        <dbReference type="EMBL" id="GLR12494.1"/>
    </source>
</evidence>
<comment type="caution">
    <text evidence="2">The sequence shown here is derived from an EMBL/GenBank/DDBJ whole genome shotgun (WGS) entry which is preliminary data.</text>
</comment>
<reference evidence="3" key="1">
    <citation type="journal article" date="2019" name="Int. J. Syst. Evol. Microbiol.">
        <title>The Global Catalogue of Microorganisms (GCM) 10K type strain sequencing project: providing services to taxonomists for standard genome sequencing and annotation.</title>
        <authorList>
            <consortium name="The Broad Institute Genomics Platform"/>
            <consortium name="The Broad Institute Genome Sequencing Center for Infectious Disease"/>
            <person name="Wu L."/>
            <person name="Ma J."/>
        </authorList>
    </citation>
    <scope>NUCLEOTIDE SEQUENCE [LARGE SCALE GENOMIC DNA]</scope>
    <source>
        <strain evidence="3">NBRC 110044</strain>
    </source>
</reference>
<sequence>MTQASLHLLFATPLWLAPWAQAEVYNPTLLATVRALQQQQAGAVVSNVGGWHSTGNLFTLDIPAVRELHGYILAQLGHLLGELEPGSKGRQQQATLTGWANVLPPGGYHKLHHHPGQHWSGCYYLMVPPAGADSQAGKLELLDPRSGADQLPQPGQFFSPSATVTAQAGLLVLFPAWLNHMVHPHTGPGERIAIAFNIHLEEAGGASLA</sequence>
<organism evidence="2 3">
    <name type="scientific">Chitinimonas prasina</name>
    <dbReference type="NCBI Taxonomy" id="1434937"/>
    <lineage>
        <taxon>Bacteria</taxon>
        <taxon>Pseudomonadati</taxon>
        <taxon>Pseudomonadota</taxon>
        <taxon>Betaproteobacteria</taxon>
        <taxon>Neisseriales</taxon>
        <taxon>Chitinibacteraceae</taxon>
        <taxon>Chitinimonas</taxon>
    </lineage>
</organism>
<proteinExistence type="predicted"/>
<feature type="signal peptide" evidence="1">
    <location>
        <begin position="1"/>
        <end position="22"/>
    </location>
</feature>
<dbReference type="Pfam" id="PF13759">
    <property type="entry name" value="2OG-FeII_Oxy_5"/>
    <property type="match status" value="1"/>
</dbReference>
<gene>
    <name evidence="2" type="ORF">GCM10007907_12840</name>
</gene>
<feature type="chain" id="PRO_5045748660" description="2OG-Fe(II) oxygenase" evidence="1">
    <location>
        <begin position="23"/>
        <end position="209"/>
    </location>
</feature>
<evidence type="ECO:0008006" key="4">
    <source>
        <dbReference type="Google" id="ProtNLM"/>
    </source>
</evidence>
<dbReference type="Gene3D" id="2.60.120.620">
    <property type="entry name" value="q2cbj1_9rhob like domain"/>
    <property type="match status" value="1"/>
</dbReference>
<dbReference type="InterPro" id="IPR012668">
    <property type="entry name" value="CHP02466"/>
</dbReference>
<name>A0ABQ5YHT6_9NEIS</name>
<keyword evidence="3" id="KW-1185">Reference proteome</keyword>
<dbReference type="Proteomes" id="UP001156706">
    <property type="component" value="Unassembled WGS sequence"/>
</dbReference>
<keyword evidence="1" id="KW-0732">Signal</keyword>
<dbReference type="NCBIfam" id="TIGR02466">
    <property type="entry name" value="TIGR02466 family protein"/>
    <property type="match status" value="1"/>
</dbReference>
<dbReference type="RefSeq" id="WP_284195614.1">
    <property type="nucleotide sequence ID" value="NZ_BSOG01000001.1"/>
</dbReference>
<accession>A0ABQ5YHT6</accession>
<evidence type="ECO:0000313" key="3">
    <source>
        <dbReference type="Proteomes" id="UP001156706"/>
    </source>
</evidence>
<dbReference type="EMBL" id="BSOG01000001">
    <property type="protein sequence ID" value="GLR12494.1"/>
    <property type="molecule type" value="Genomic_DNA"/>
</dbReference>
<evidence type="ECO:0000256" key="1">
    <source>
        <dbReference type="SAM" id="SignalP"/>
    </source>
</evidence>
<protein>
    <recommendedName>
        <fullName evidence="4">2OG-Fe(II) oxygenase</fullName>
    </recommendedName>
</protein>